<sequence>MKPIFVIKKVKTVAFLMVLFVSSIINAQNFTLSGKVVDKKQQGLEGATIAVKTLKKGTITDFEGGYKLSLPKGKHLITISYVGFNTLEKEITITSNQNVTFELNSEDNLLEEVLVSAVRVKANAPIAHSNLSKKEIAKRNLGQDIPILMNYLPSVVTTSDAGAGVGYTGIRVRGSDATRVNVTINGIPYNDSESQGTFWVNMPDFSSSTQSIQLQRGVGTSTNGAGAFGASLNVLTDVDSDEAFGEIATSFGSFGTQKYTAKAGTGKLNDHVKFTGRISRIKSDGYIDRASSNLKSYFLQGSYVSDNTLLKGLVFGGHEITYQSWNGIDKATLEKDRTFNSAGALYDSNWNVTGYYDNEVDNYKQDHAQLHWNQKYTEHISSNIALHYTFGRGFFEQYKQNESFADYNLTPINIGGQEINTTDLIRRRWLRNDFYGITYNMNYKDDHWNILLGGAWNQYKGDHFGEVIWARYASNSEIRSRYYDNYGNKEDFNLFIKANYKLSDALELFVDLQNRNVTYEANEIQPQLVNDTFNFFNPKGGINYQLNDANNFYFSYARAQREPNRNDYENGNPKPEKLDDFELGWRFNTSNFKINTNVYYMLYQDQLALTGEIDNTGAFVRANIGESFRLGVEVDALLKFTDYLSITPNFTISRNKNVSFKETDGTVVTDLGNTDLSFSPEFIAGNAINITPIENLNISLLSKYVSDQFMSNNEFKDSKLEGYFVNDLSVNYTIKPKTILKSIVLSGLVNNIFDEEYSSNGYMWGTTPYYYPQAGTNFLIGATLKF</sequence>
<dbReference type="Gene3D" id="2.60.40.1120">
    <property type="entry name" value="Carboxypeptidase-like, regulatory domain"/>
    <property type="match status" value="1"/>
</dbReference>
<dbReference type="PANTHER" id="PTHR32552:SF68">
    <property type="entry name" value="FERRICHROME OUTER MEMBRANE TRANSPORTER_PHAGE RECEPTOR"/>
    <property type="match status" value="1"/>
</dbReference>
<gene>
    <name evidence="17" type="ORF">T190115A13A_20181</name>
</gene>
<evidence type="ECO:0000256" key="11">
    <source>
        <dbReference type="ARBA" id="ARBA00023237"/>
    </source>
</evidence>
<keyword evidence="7" id="KW-0408">Iron</keyword>
<evidence type="ECO:0000256" key="1">
    <source>
        <dbReference type="ARBA" id="ARBA00004571"/>
    </source>
</evidence>
<keyword evidence="3 12" id="KW-1134">Transmembrane beta strand</keyword>
<dbReference type="Proteomes" id="UP001497602">
    <property type="component" value="Unassembled WGS sequence"/>
</dbReference>
<evidence type="ECO:0000256" key="3">
    <source>
        <dbReference type="ARBA" id="ARBA00022452"/>
    </source>
</evidence>
<keyword evidence="5 12" id="KW-0812">Transmembrane</keyword>
<evidence type="ECO:0000313" key="17">
    <source>
        <dbReference type="EMBL" id="CAL2106901.1"/>
    </source>
</evidence>
<dbReference type="Gene3D" id="2.170.130.10">
    <property type="entry name" value="TonB-dependent receptor, plug domain"/>
    <property type="match status" value="1"/>
</dbReference>
<dbReference type="SUPFAM" id="SSF49464">
    <property type="entry name" value="Carboxypeptidase regulatory domain-like"/>
    <property type="match status" value="1"/>
</dbReference>
<keyword evidence="6 14" id="KW-0732">Signal</keyword>
<comment type="similarity">
    <text evidence="12 13">Belongs to the TonB-dependent receptor family.</text>
</comment>
<keyword evidence="8" id="KW-0406">Ion transport</keyword>
<feature type="chain" id="PRO_5046295657" evidence="14">
    <location>
        <begin position="28"/>
        <end position="786"/>
    </location>
</feature>
<dbReference type="PROSITE" id="PS52016">
    <property type="entry name" value="TONB_DEPENDENT_REC_3"/>
    <property type="match status" value="1"/>
</dbReference>
<protein>
    <submittedName>
        <fullName evidence="17">Iron complex outermembrane recepter protein</fullName>
    </submittedName>
</protein>
<evidence type="ECO:0000259" key="15">
    <source>
        <dbReference type="Pfam" id="PF00593"/>
    </source>
</evidence>
<feature type="signal peptide" evidence="14">
    <location>
        <begin position="1"/>
        <end position="27"/>
    </location>
</feature>
<dbReference type="SUPFAM" id="SSF56935">
    <property type="entry name" value="Porins"/>
    <property type="match status" value="1"/>
</dbReference>
<evidence type="ECO:0000256" key="14">
    <source>
        <dbReference type="SAM" id="SignalP"/>
    </source>
</evidence>
<keyword evidence="4" id="KW-0410">Iron transport</keyword>
<evidence type="ECO:0000256" key="4">
    <source>
        <dbReference type="ARBA" id="ARBA00022496"/>
    </source>
</evidence>
<organism evidence="17 18">
    <name type="scientific">Tenacibaculum vairaonense</name>
    <dbReference type="NCBI Taxonomy" id="3137860"/>
    <lineage>
        <taxon>Bacteria</taxon>
        <taxon>Pseudomonadati</taxon>
        <taxon>Bacteroidota</taxon>
        <taxon>Flavobacteriia</taxon>
        <taxon>Flavobacteriales</taxon>
        <taxon>Flavobacteriaceae</taxon>
        <taxon>Tenacibaculum</taxon>
    </lineage>
</organism>
<dbReference type="InterPro" id="IPR000531">
    <property type="entry name" value="Beta-barrel_TonB"/>
</dbReference>
<dbReference type="InterPro" id="IPR036942">
    <property type="entry name" value="Beta-barrel_TonB_sf"/>
</dbReference>
<name>A0ABP1F947_9FLAO</name>
<dbReference type="PANTHER" id="PTHR32552">
    <property type="entry name" value="FERRICHROME IRON RECEPTOR-RELATED"/>
    <property type="match status" value="1"/>
</dbReference>
<evidence type="ECO:0000256" key="2">
    <source>
        <dbReference type="ARBA" id="ARBA00022448"/>
    </source>
</evidence>
<evidence type="ECO:0000256" key="7">
    <source>
        <dbReference type="ARBA" id="ARBA00023004"/>
    </source>
</evidence>
<comment type="caution">
    <text evidence="17">The sequence shown here is derived from an EMBL/GenBank/DDBJ whole genome shotgun (WGS) entry which is preliminary data.</text>
</comment>
<accession>A0ABP1F947</accession>
<feature type="domain" description="TonB-dependent receptor plug" evidence="16">
    <location>
        <begin position="122"/>
        <end position="230"/>
    </location>
</feature>
<dbReference type="Pfam" id="PF13715">
    <property type="entry name" value="CarbopepD_reg_2"/>
    <property type="match status" value="1"/>
</dbReference>
<dbReference type="Pfam" id="PF07715">
    <property type="entry name" value="Plug"/>
    <property type="match status" value="1"/>
</dbReference>
<evidence type="ECO:0000313" key="18">
    <source>
        <dbReference type="Proteomes" id="UP001497602"/>
    </source>
</evidence>
<evidence type="ECO:0000259" key="16">
    <source>
        <dbReference type="Pfam" id="PF07715"/>
    </source>
</evidence>
<evidence type="ECO:0000256" key="13">
    <source>
        <dbReference type="RuleBase" id="RU003357"/>
    </source>
</evidence>
<evidence type="ECO:0000256" key="8">
    <source>
        <dbReference type="ARBA" id="ARBA00023065"/>
    </source>
</evidence>
<evidence type="ECO:0000256" key="5">
    <source>
        <dbReference type="ARBA" id="ARBA00022692"/>
    </source>
</evidence>
<reference evidence="17 18" key="1">
    <citation type="submission" date="2024-05" db="EMBL/GenBank/DDBJ databases">
        <authorList>
            <person name="Duchaud E."/>
        </authorList>
    </citation>
    <scope>NUCLEOTIDE SEQUENCE [LARGE SCALE GENOMIC DNA]</scope>
    <source>
        <strain evidence="17">Ena-SAMPLE-TAB-13-05-2024-13:56:06:370-140305</strain>
    </source>
</reference>
<dbReference type="RefSeq" id="WP_348738600.1">
    <property type="nucleotide sequence ID" value="NZ_CAXJRC010000022.1"/>
</dbReference>
<keyword evidence="10 12" id="KW-0472">Membrane</keyword>
<dbReference type="Pfam" id="PF00593">
    <property type="entry name" value="TonB_dep_Rec_b-barrel"/>
    <property type="match status" value="1"/>
</dbReference>
<evidence type="ECO:0000256" key="9">
    <source>
        <dbReference type="ARBA" id="ARBA00023077"/>
    </source>
</evidence>
<evidence type="ECO:0000256" key="10">
    <source>
        <dbReference type="ARBA" id="ARBA00023136"/>
    </source>
</evidence>
<dbReference type="InterPro" id="IPR037066">
    <property type="entry name" value="Plug_dom_sf"/>
</dbReference>
<dbReference type="EMBL" id="CAXJRC010000022">
    <property type="protein sequence ID" value="CAL2106901.1"/>
    <property type="molecule type" value="Genomic_DNA"/>
</dbReference>
<keyword evidence="9 13" id="KW-0798">TonB box</keyword>
<keyword evidence="18" id="KW-1185">Reference proteome</keyword>
<dbReference type="InterPro" id="IPR008969">
    <property type="entry name" value="CarboxyPept-like_regulatory"/>
</dbReference>
<keyword evidence="2 12" id="KW-0813">Transport</keyword>
<dbReference type="InterPro" id="IPR012910">
    <property type="entry name" value="Plug_dom"/>
</dbReference>
<keyword evidence="11 12" id="KW-0998">Cell outer membrane</keyword>
<dbReference type="InterPro" id="IPR039426">
    <property type="entry name" value="TonB-dep_rcpt-like"/>
</dbReference>
<comment type="subcellular location">
    <subcellularLocation>
        <location evidence="1 12">Cell outer membrane</location>
        <topology evidence="1 12">Multi-pass membrane protein</topology>
    </subcellularLocation>
</comment>
<dbReference type="Gene3D" id="2.40.170.20">
    <property type="entry name" value="TonB-dependent receptor, beta-barrel domain"/>
    <property type="match status" value="1"/>
</dbReference>
<evidence type="ECO:0000256" key="12">
    <source>
        <dbReference type="PROSITE-ProRule" id="PRU01360"/>
    </source>
</evidence>
<proteinExistence type="inferred from homology"/>
<evidence type="ECO:0000256" key="6">
    <source>
        <dbReference type="ARBA" id="ARBA00022729"/>
    </source>
</evidence>
<feature type="domain" description="TonB-dependent receptor-like beta-barrel" evidence="15">
    <location>
        <begin position="332"/>
        <end position="752"/>
    </location>
</feature>